<proteinExistence type="predicted"/>
<sequence>GELAMVELLDDNSTGRILESAGDCFMSLENGMPMTIGVGNWKQGNTFELNSQSEKANEIKLTICSTSTGETWPYILETGTGSITFTAPYDGEFEISVENLSATNAKLSITYALNSVTNMDHMANMDSPDLQNTVHMDMTLVSVSHDDESKFTPEEWAEILKQIELGNISWED</sequence>
<comment type="caution">
    <text evidence="1">The sequence shown here is derived from an EMBL/GenBank/DDBJ whole genome shotgun (WGS) entry which is preliminary data.</text>
</comment>
<feature type="non-terminal residue" evidence="1">
    <location>
        <position position="1"/>
    </location>
</feature>
<evidence type="ECO:0000313" key="2">
    <source>
        <dbReference type="Proteomes" id="UP000782880"/>
    </source>
</evidence>
<gene>
    <name evidence="1" type="ORF">K8V20_00165</name>
</gene>
<reference evidence="1" key="1">
    <citation type="journal article" date="2021" name="PeerJ">
        <title>Extensive microbial diversity within the chicken gut microbiome revealed by metagenomics and culture.</title>
        <authorList>
            <person name="Gilroy R."/>
            <person name="Ravi A."/>
            <person name="Getino M."/>
            <person name="Pursley I."/>
            <person name="Horton D.L."/>
            <person name="Alikhan N.F."/>
            <person name="Baker D."/>
            <person name="Gharbi K."/>
            <person name="Hall N."/>
            <person name="Watson M."/>
            <person name="Adriaenssens E.M."/>
            <person name="Foster-Nyarko E."/>
            <person name="Jarju S."/>
            <person name="Secka A."/>
            <person name="Antonio M."/>
            <person name="Oren A."/>
            <person name="Chaudhuri R.R."/>
            <person name="La Ragione R."/>
            <person name="Hildebrand F."/>
            <person name="Pallen M.J."/>
        </authorList>
    </citation>
    <scope>NUCLEOTIDE SEQUENCE</scope>
    <source>
        <strain evidence="1">ChiBcec21-2208</strain>
    </source>
</reference>
<protein>
    <submittedName>
        <fullName evidence="1">Uncharacterized protein</fullName>
    </submittedName>
</protein>
<accession>A0A921IHT4</accession>
<dbReference type="AlphaFoldDB" id="A0A921IHT4"/>
<dbReference type="Proteomes" id="UP000782880">
    <property type="component" value="Unassembled WGS sequence"/>
</dbReference>
<dbReference type="EMBL" id="DYVE01000005">
    <property type="protein sequence ID" value="HJG27051.1"/>
    <property type="molecule type" value="Genomic_DNA"/>
</dbReference>
<organism evidence="1 2">
    <name type="scientific">Subdoligranulum variabile</name>
    <dbReference type="NCBI Taxonomy" id="214851"/>
    <lineage>
        <taxon>Bacteria</taxon>
        <taxon>Bacillati</taxon>
        <taxon>Bacillota</taxon>
        <taxon>Clostridia</taxon>
        <taxon>Eubacteriales</taxon>
        <taxon>Oscillospiraceae</taxon>
        <taxon>Subdoligranulum</taxon>
    </lineage>
</organism>
<reference evidence="1" key="2">
    <citation type="submission" date="2021-09" db="EMBL/GenBank/DDBJ databases">
        <authorList>
            <person name="Gilroy R."/>
        </authorList>
    </citation>
    <scope>NUCLEOTIDE SEQUENCE</scope>
    <source>
        <strain evidence="1">ChiBcec21-2208</strain>
    </source>
</reference>
<evidence type="ECO:0000313" key="1">
    <source>
        <dbReference type="EMBL" id="HJG27051.1"/>
    </source>
</evidence>
<name>A0A921IHT4_9FIRM</name>